<organism evidence="1 2">
    <name type="scientific">Dactylosporangium darangshiense</name>
    <dbReference type="NCBI Taxonomy" id="579108"/>
    <lineage>
        <taxon>Bacteria</taxon>
        <taxon>Bacillati</taxon>
        <taxon>Actinomycetota</taxon>
        <taxon>Actinomycetes</taxon>
        <taxon>Micromonosporales</taxon>
        <taxon>Micromonosporaceae</taxon>
        <taxon>Dactylosporangium</taxon>
    </lineage>
</organism>
<keyword evidence="2" id="KW-1185">Reference proteome</keyword>
<dbReference type="SUPFAM" id="SSF48208">
    <property type="entry name" value="Six-hairpin glycosidases"/>
    <property type="match status" value="1"/>
</dbReference>
<name>A0ABP8D827_9ACTN</name>
<proteinExistence type="predicted"/>
<dbReference type="EMBL" id="BAABAT010000007">
    <property type="protein sequence ID" value="GAA4249363.1"/>
    <property type="molecule type" value="Genomic_DNA"/>
</dbReference>
<evidence type="ECO:0000313" key="1">
    <source>
        <dbReference type="EMBL" id="GAA4249363.1"/>
    </source>
</evidence>
<accession>A0ABP8D827</accession>
<protein>
    <submittedName>
        <fullName evidence="1">Uncharacterized protein</fullName>
    </submittedName>
</protein>
<gene>
    <name evidence="1" type="ORF">GCM10022255_033190</name>
</gene>
<dbReference type="InterPro" id="IPR008928">
    <property type="entry name" value="6-hairpin_glycosidase_sf"/>
</dbReference>
<dbReference type="Gene3D" id="1.50.10.10">
    <property type="match status" value="1"/>
</dbReference>
<dbReference type="Proteomes" id="UP001500620">
    <property type="component" value="Unassembled WGS sequence"/>
</dbReference>
<evidence type="ECO:0000313" key="2">
    <source>
        <dbReference type="Proteomes" id="UP001500620"/>
    </source>
</evidence>
<sequence length="63" mass="7062">MVPVDRHRSRTAREPGSNALLLHGVYDKPKGVGVDEGNLWGDYFYLEALTRAARPGWTAPWLP</sequence>
<dbReference type="InterPro" id="IPR012341">
    <property type="entry name" value="6hp_glycosidase-like_sf"/>
</dbReference>
<comment type="caution">
    <text evidence="1">The sequence shown here is derived from an EMBL/GenBank/DDBJ whole genome shotgun (WGS) entry which is preliminary data.</text>
</comment>
<reference evidence="2" key="1">
    <citation type="journal article" date="2019" name="Int. J. Syst. Evol. Microbiol.">
        <title>The Global Catalogue of Microorganisms (GCM) 10K type strain sequencing project: providing services to taxonomists for standard genome sequencing and annotation.</title>
        <authorList>
            <consortium name="The Broad Institute Genomics Platform"/>
            <consortium name="The Broad Institute Genome Sequencing Center for Infectious Disease"/>
            <person name="Wu L."/>
            <person name="Ma J."/>
        </authorList>
    </citation>
    <scope>NUCLEOTIDE SEQUENCE [LARGE SCALE GENOMIC DNA]</scope>
    <source>
        <strain evidence="2">JCM 17441</strain>
    </source>
</reference>